<dbReference type="Ensembl" id="ENSMMDT00005008665.1">
    <property type="protein sequence ID" value="ENSMMDP00005008424.1"/>
    <property type="gene ID" value="ENSMMDG00005004608.1"/>
</dbReference>
<sequence>MHVMLFCFVLPGVDGQTLTQSEPVVKKPAESHRLTCTASGFTFSDYRMNWIRQAPGKGLECIAYIRYDSSTTYYSQSVRGRFTISRDNSRQQLYLQMNSLKTEDSAVYYCARDAIQTEHCDYYGYFDYWGKGTTVTVTTATSKAPTVFPLVQCGSETSDTVTLGVLATGFTPASLTFSYATASGTNLPDSLQYPAVQKDSYYSAVSQIRVKRSDWEQNVSCTVNHPGSGSKTVYIGPTPVPVQRPTLNVLGSSPEDESKGSFSCFAIDFSPEKHEITWLKNGQEITNPISEIKTPAVSRETENGPVFSSASYLNVSGLAEGDILTCLFEGPKTNENKSVTYKGPTPCPPCLDIKIKPISLEDMFLNKKAELICEVTPKEGVSVEWQDENGQVIVASRNLSESNGKSKFAIIDVLYEEWSKGIDYICVVEHSDLIEPKKEPYRKSGEVPQRPSVFLLPPVEQIRNNMVTLTCYVKDFKPKEIEVSWLVDDVAADSKMYAFNTTNLVENNGVYSVYGQLSFSLEQWNSSEAVYSCVVYHESLMDTSRVIMRSTVRRTAENSNTLNHICSLFCVVGA</sequence>
<evidence type="ECO:0000259" key="7">
    <source>
        <dbReference type="PROSITE" id="PS50835"/>
    </source>
</evidence>
<organism evidence="8 9">
    <name type="scientific">Myripristis murdjan</name>
    <name type="common">pinecone soldierfish</name>
    <dbReference type="NCBI Taxonomy" id="586833"/>
    <lineage>
        <taxon>Eukaryota</taxon>
        <taxon>Metazoa</taxon>
        <taxon>Chordata</taxon>
        <taxon>Craniata</taxon>
        <taxon>Vertebrata</taxon>
        <taxon>Euteleostomi</taxon>
        <taxon>Actinopterygii</taxon>
        <taxon>Neopterygii</taxon>
        <taxon>Teleostei</taxon>
        <taxon>Neoteleostei</taxon>
        <taxon>Acanthomorphata</taxon>
        <taxon>Holocentriformes</taxon>
        <taxon>Holocentridae</taxon>
        <taxon>Myripristis</taxon>
    </lineage>
</organism>
<dbReference type="FunFam" id="2.60.40.10:FF:000283">
    <property type="entry name" value="Immunoglobulin kappa constant"/>
    <property type="match status" value="1"/>
</dbReference>
<keyword evidence="5" id="KW-1280">Immunoglobulin</keyword>
<dbReference type="Pfam" id="PF07654">
    <property type="entry name" value="C1-set"/>
    <property type="match status" value="3"/>
</dbReference>
<evidence type="ECO:0000256" key="4">
    <source>
        <dbReference type="ARBA" id="ARBA00023319"/>
    </source>
</evidence>
<reference evidence="8" key="1">
    <citation type="submission" date="2019-06" db="EMBL/GenBank/DDBJ databases">
        <authorList>
            <consortium name="Wellcome Sanger Institute Data Sharing"/>
        </authorList>
    </citation>
    <scope>NUCLEOTIDE SEQUENCE [LARGE SCALE GENOMIC DNA]</scope>
</reference>
<protein>
    <recommendedName>
        <fullName evidence="7">Ig-like domain-containing protein</fullName>
    </recommendedName>
</protein>
<dbReference type="InterPro" id="IPR003599">
    <property type="entry name" value="Ig_sub"/>
</dbReference>
<dbReference type="PROSITE" id="PS50835">
    <property type="entry name" value="IG_LIKE"/>
    <property type="match status" value="4"/>
</dbReference>
<keyword evidence="1" id="KW-0391">Immunity</keyword>
<dbReference type="InterPro" id="IPR013783">
    <property type="entry name" value="Ig-like_fold"/>
</dbReference>
<dbReference type="InterPro" id="IPR036179">
    <property type="entry name" value="Ig-like_dom_sf"/>
</dbReference>
<dbReference type="SMART" id="SM00409">
    <property type="entry name" value="IG"/>
    <property type="match status" value="2"/>
</dbReference>
<dbReference type="AlphaFoldDB" id="A0A667X7C2"/>
<keyword evidence="3" id="KW-1015">Disulfide bond</keyword>
<evidence type="ECO:0000256" key="6">
    <source>
        <dbReference type="SAM" id="SignalP"/>
    </source>
</evidence>
<dbReference type="GO" id="GO:0019814">
    <property type="term" value="C:immunoglobulin complex"/>
    <property type="evidence" value="ECO:0007669"/>
    <property type="project" value="UniProtKB-KW"/>
</dbReference>
<evidence type="ECO:0000256" key="5">
    <source>
        <dbReference type="ARBA" id="ARBA00043265"/>
    </source>
</evidence>
<dbReference type="GeneTree" id="ENSGT00940000163371"/>
<evidence type="ECO:0000256" key="3">
    <source>
        <dbReference type="ARBA" id="ARBA00023157"/>
    </source>
</evidence>
<evidence type="ECO:0000313" key="8">
    <source>
        <dbReference type="Ensembl" id="ENSMMDP00005008424.1"/>
    </source>
</evidence>
<name>A0A667X7C2_9TELE</name>
<dbReference type="InterPro" id="IPR003006">
    <property type="entry name" value="Ig/MHC_CS"/>
</dbReference>
<keyword evidence="2" id="KW-1064">Adaptive immunity</keyword>
<feature type="chain" id="PRO_5025621544" description="Ig-like domain-containing protein" evidence="6">
    <location>
        <begin position="16"/>
        <end position="574"/>
    </location>
</feature>
<accession>A0A667X7C2</accession>
<reference evidence="8" key="3">
    <citation type="submission" date="2025-09" db="UniProtKB">
        <authorList>
            <consortium name="Ensembl"/>
        </authorList>
    </citation>
    <scope>IDENTIFICATION</scope>
</reference>
<feature type="signal peptide" evidence="6">
    <location>
        <begin position="1"/>
        <end position="15"/>
    </location>
</feature>
<dbReference type="SUPFAM" id="SSF48726">
    <property type="entry name" value="Immunoglobulin"/>
    <property type="match status" value="5"/>
</dbReference>
<dbReference type="FunFam" id="2.60.40.10:FF:001878">
    <property type="entry name" value="Immunoglobulin heavy variable 1-4"/>
    <property type="match status" value="1"/>
</dbReference>
<dbReference type="InterPro" id="IPR013106">
    <property type="entry name" value="Ig_V-set"/>
</dbReference>
<dbReference type="InterPro" id="IPR003597">
    <property type="entry name" value="Ig_C1-set"/>
</dbReference>
<feature type="domain" description="Ig-like" evidence="7">
    <location>
        <begin position="349"/>
        <end position="431"/>
    </location>
</feature>
<dbReference type="CDD" id="cd04981">
    <property type="entry name" value="IgV_H"/>
    <property type="match status" value="1"/>
</dbReference>
<dbReference type="Proteomes" id="UP000472263">
    <property type="component" value="Chromosome 8"/>
</dbReference>
<keyword evidence="6" id="KW-0732">Signal</keyword>
<evidence type="ECO:0000256" key="1">
    <source>
        <dbReference type="ARBA" id="ARBA00022859"/>
    </source>
</evidence>
<dbReference type="GO" id="GO:0002250">
    <property type="term" value="P:adaptive immune response"/>
    <property type="evidence" value="ECO:0007669"/>
    <property type="project" value="UniProtKB-KW"/>
</dbReference>
<dbReference type="InterPro" id="IPR050380">
    <property type="entry name" value="Immune_Resp_Modulators"/>
</dbReference>
<evidence type="ECO:0000313" key="9">
    <source>
        <dbReference type="Proteomes" id="UP000472263"/>
    </source>
</evidence>
<dbReference type="InterPro" id="IPR007110">
    <property type="entry name" value="Ig-like_dom"/>
</dbReference>
<dbReference type="Pfam" id="PF07686">
    <property type="entry name" value="V-set"/>
    <property type="match status" value="1"/>
</dbReference>
<dbReference type="PROSITE" id="PS00290">
    <property type="entry name" value="IG_MHC"/>
    <property type="match status" value="2"/>
</dbReference>
<dbReference type="Gene3D" id="2.60.40.10">
    <property type="entry name" value="Immunoglobulins"/>
    <property type="match status" value="5"/>
</dbReference>
<dbReference type="PANTHER" id="PTHR23411">
    <property type="entry name" value="TAPASIN"/>
    <property type="match status" value="1"/>
</dbReference>
<feature type="domain" description="Ig-like" evidence="7">
    <location>
        <begin position="451"/>
        <end position="553"/>
    </location>
</feature>
<dbReference type="SMART" id="SM00406">
    <property type="entry name" value="IGv"/>
    <property type="match status" value="1"/>
</dbReference>
<dbReference type="SMART" id="SM00407">
    <property type="entry name" value="IGc1"/>
    <property type="match status" value="4"/>
</dbReference>
<proteinExistence type="predicted"/>
<evidence type="ECO:0000256" key="2">
    <source>
        <dbReference type="ARBA" id="ARBA00023130"/>
    </source>
</evidence>
<feature type="domain" description="Ig-like" evidence="7">
    <location>
        <begin position="11"/>
        <end position="110"/>
    </location>
</feature>
<feature type="domain" description="Ig-like" evidence="7">
    <location>
        <begin position="245"/>
        <end position="340"/>
    </location>
</feature>
<keyword evidence="4" id="KW-0393">Immunoglobulin domain</keyword>
<reference evidence="8" key="2">
    <citation type="submission" date="2025-08" db="UniProtKB">
        <authorList>
            <consortium name="Ensembl"/>
        </authorList>
    </citation>
    <scope>IDENTIFICATION</scope>
</reference>
<keyword evidence="9" id="KW-1185">Reference proteome</keyword>